<accession>A0A2S1QXR9</accession>
<feature type="transmembrane region" description="Helical" evidence="1">
    <location>
        <begin position="145"/>
        <end position="167"/>
    </location>
</feature>
<proteinExistence type="predicted"/>
<feature type="transmembrane region" description="Helical" evidence="1">
    <location>
        <begin position="17"/>
        <end position="35"/>
    </location>
</feature>
<dbReference type="KEGG" id="falb:HYN59_08840"/>
<dbReference type="AlphaFoldDB" id="A0A2S1QXR9"/>
<keyword evidence="1" id="KW-0472">Membrane</keyword>
<dbReference type="Proteomes" id="UP000244929">
    <property type="component" value="Chromosome"/>
</dbReference>
<sequence>MSEIFNETNIKLFRSKIFMFLNYTLPGLVVLDIFFKKGFFSESTTSLYDFLLLMLWSFIFSIPYNIFDTISLSSIIKYAIEKVVDRNEINRINEFIEEKSEELEEEESKLQFFFTILYTFLTYCFFKILIYYFTFNSIWNININLTIYFICLLIINIILIPIFRFIVTKIFGNHIREELEKNEE</sequence>
<keyword evidence="3" id="KW-1185">Reference proteome</keyword>
<feature type="transmembrane region" description="Helical" evidence="1">
    <location>
        <begin position="47"/>
        <end position="67"/>
    </location>
</feature>
<protein>
    <submittedName>
        <fullName evidence="2">Uncharacterized protein</fullName>
    </submittedName>
</protein>
<evidence type="ECO:0000313" key="3">
    <source>
        <dbReference type="Proteomes" id="UP000244929"/>
    </source>
</evidence>
<name>A0A2S1QXR9_9FLAO</name>
<evidence type="ECO:0000313" key="2">
    <source>
        <dbReference type="EMBL" id="AWH85217.1"/>
    </source>
</evidence>
<dbReference type="RefSeq" id="WP_108777921.1">
    <property type="nucleotide sequence ID" value="NZ_CP029186.1"/>
</dbReference>
<evidence type="ECO:0000256" key="1">
    <source>
        <dbReference type="SAM" id="Phobius"/>
    </source>
</evidence>
<keyword evidence="1" id="KW-1133">Transmembrane helix</keyword>
<reference evidence="2 3" key="1">
    <citation type="submission" date="2018-04" db="EMBL/GenBank/DDBJ databases">
        <title>Genome sequencing of Flavobacterium sp. HYN0059.</title>
        <authorList>
            <person name="Yi H."/>
            <person name="Baek C."/>
        </authorList>
    </citation>
    <scope>NUCLEOTIDE SEQUENCE [LARGE SCALE GENOMIC DNA]</scope>
    <source>
        <strain evidence="2 3">HYN0059</strain>
    </source>
</reference>
<keyword evidence="1" id="KW-0812">Transmembrane</keyword>
<organism evidence="2 3">
    <name type="scientific">Flavobacterium album</name>
    <dbReference type="NCBI Taxonomy" id="2175091"/>
    <lineage>
        <taxon>Bacteria</taxon>
        <taxon>Pseudomonadati</taxon>
        <taxon>Bacteroidota</taxon>
        <taxon>Flavobacteriia</taxon>
        <taxon>Flavobacteriales</taxon>
        <taxon>Flavobacteriaceae</taxon>
        <taxon>Flavobacterium</taxon>
    </lineage>
</organism>
<gene>
    <name evidence="2" type="ORF">HYN59_08840</name>
</gene>
<dbReference type="EMBL" id="CP029186">
    <property type="protein sequence ID" value="AWH85217.1"/>
    <property type="molecule type" value="Genomic_DNA"/>
</dbReference>
<feature type="transmembrane region" description="Helical" evidence="1">
    <location>
        <begin position="112"/>
        <end position="133"/>
    </location>
</feature>